<gene>
    <name evidence="1" type="primary">ZGC:123060</name>
</gene>
<organism evidence="1">
    <name type="scientific">Nothobranchius korthausae</name>
    <dbReference type="NCBI Taxonomy" id="1143690"/>
    <lineage>
        <taxon>Eukaryota</taxon>
        <taxon>Metazoa</taxon>
        <taxon>Chordata</taxon>
        <taxon>Craniata</taxon>
        <taxon>Vertebrata</taxon>
        <taxon>Euteleostomi</taxon>
        <taxon>Actinopterygii</taxon>
        <taxon>Neopterygii</taxon>
        <taxon>Teleostei</taxon>
        <taxon>Neoteleostei</taxon>
        <taxon>Acanthomorphata</taxon>
        <taxon>Ovalentaria</taxon>
        <taxon>Atherinomorphae</taxon>
        <taxon>Cyprinodontiformes</taxon>
        <taxon>Nothobranchiidae</taxon>
        <taxon>Nothobranchius</taxon>
    </lineage>
</organism>
<evidence type="ECO:0000313" key="1">
    <source>
        <dbReference type="EMBL" id="SBQ84112.1"/>
    </source>
</evidence>
<protein>
    <submittedName>
        <fullName evidence="1">Zgc:123060</fullName>
    </submittedName>
</protein>
<accession>A0A1A8HKY0</accession>
<dbReference type="EMBL" id="HAEC01015891">
    <property type="protein sequence ID" value="SBQ84112.1"/>
    <property type="molecule type" value="Transcribed_RNA"/>
</dbReference>
<reference evidence="1" key="2">
    <citation type="submission" date="2016-06" db="EMBL/GenBank/DDBJ databases">
        <title>The genome of a short-lived fish provides insights into sex chromosome evolution and the genetic control of aging.</title>
        <authorList>
            <person name="Reichwald K."/>
            <person name="Felder M."/>
            <person name="Petzold A."/>
            <person name="Koch P."/>
            <person name="Groth M."/>
            <person name="Platzer M."/>
        </authorList>
    </citation>
    <scope>NUCLEOTIDE SEQUENCE</scope>
    <source>
        <tissue evidence="1">Brain</tissue>
    </source>
</reference>
<sequence length="163" mass="18709">MFNVNFRTGEFPQLHSHVCWKKVCLLSSCLRSLLAVLDYNHHNHRPDYITRKNEKSYKRLYSYIPELQCCILRKLMDVGALPRKAKRNPGDPRNLGNLAGVVAPPTAELVQTQIRRGQVKLKMTVTRLDGALLMLLFSSLHKVFSLTCNQLHLFAVLDLCHQL</sequence>
<name>A0A1A8HKY0_9TELE</name>
<dbReference type="AlphaFoldDB" id="A0A1A8HKY0"/>
<reference evidence="1" key="1">
    <citation type="submission" date="2016-05" db="EMBL/GenBank/DDBJ databases">
        <authorList>
            <person name="Lavstsen T."/>
            <person name="Jespersen J.S."/>
        </authorList>
    </citation>
    <scope>NUCLEOTIDE SEQUENCE</scope>
    <source>
        <tissue evidence="1">Brain</tissue>
    </source>
</reference>
<proteinExistence type="predicted"/>